<dbReference type="OrthoDB" id="9763290at2"/>
<organism evidence="13 14">
    <name type="scientific">Syntrophomonas zehnderi OL-4</name>
    <dbReference type="NCBI Taxonomy" id="690567"/>
    <lineage>
        <taxon>Bacteria</taxon>
        <taxon>Bacillati</taxon>
        <taxon>Bacillota</taxon>
        <taxon>Clostridia</taxon>
        <taxon>Eubacteriales</taxon>
        <taxon>Syntrophomonadaceae</taxon>
        <taxon>Syntrophomonas</taxon>
    </lineage>
</organism>
<dbReference type="EMBL" id="CGIH01000026">
    <property type="protein sequence ID" value="CFX56064.1"/>
    <property type="molecule type" value="Genomic_DNA"/>
</dbReference>
<dbReference type="Pfam" id="PF13537">
    <property type="entry name" value="GATase_7"/>
    <property type="match status" value="1"/>
</dbReference>
<dbReference type="GO" id="GO:0005829">
    <property type="term" value="C:cytosol"/>
    <property type="evidence" value="ECO:0007669"/>
    <property type="project" value="TreeGrafter"/>
</dbReference>
<feature type="binding site" evidence="10">
    <location>
        <position position="294"/>
    </location>
    <ligand>
        <name>ATP</name>
        <dbReference type="ChEBI" id="CHEBI:30616"/>
    </ligand>
</feature>
<dbReference type="InterPro" id="IPR029055">
    <property type="entry name" value="Ntn_hydrolases_N"/>
</dbReference>
<feature type="active site" description="For GATase activity" evidence="9">
    <location>
        <position position="2"/>
    </location>
</feature>
<dbReference type="InterPro" id="IPR014729">
    <property type="entry name" value="Rossmann-like_a/b/a_fold"/>
</dbReference>
<evidence type="ECO:0000313" key="14">
    <source>
        <dbReference type="Proteomes" id="UP000045545"/>
    </source>
</evidence>
<dbReference type="PIRSF" id="PIRSF001589">
    <property type="entry name" value="Asn_synthetase_glu-h"/>
    <property type="match status" value="1"/>
</dbReference>
<keyword evidence="5 10" id="KW-0067">ATP-binding</keyword>
<dbReference type="CDD" id="cd01991">
    <property type="entry name" value="Asn_synthase_B_C"/>
    <property type="match status" value="1"/>
</dbReference>
<dbReference type="InterPro" id="IPR017932">
    <property type="entry name" value="GATase_2_dom"/>
</dbReference>
<feature type="domain" description="Glutamine amidotransferase type-2" evidence="12">
    <location>
        <begin position="2"/>
        <end position="217"/>
    </location>
</feature>
<dbReference type="STRING" id="690567.1443"/>
<dbReference type="AlphaFoldDB" id="A0A0E4GAL4"/>
<evidence type="ECO:0000256" key="7">
    <source>
        <dbReference type="ARBA" id="ARBA00022962"/>
    </source>
</evidence>
<gene>
    <name evidence="13" type="ORF">1443</name>
</gene>
<evidence type="ECO:0000256" key="3">
    <source>
        <dbReference type="ARBA" id="ARBA00012737"/>
    </source>
</evidence>
<dbReference type="InterPro" id="IPR006426">
    <property type="entry name" value="Asn_synth_AEB"/>
</dbReference>
<sequence>MCGISGWIDWEKNLTGEVQIVQAMTRSLAHRGPDAEELKIFPHAALGHRRLIVVDPAGGRQPMSRERAGNVYTIVYNGELYNTADLRRELNAYGCTFQSNNSDTEILLLAYMYWGPACVDKLNGIFAFAIWDEESQSLFMARDRLGVKPLFYTQSGQGLLFASELKALLVHPAVHPYIDSEGLAELLVMGPSRTPGQGIFCGIKELKPGHCLFFNRSGLRIQRYWELDSHPHEDDLAKTVATVRELFIDSVRRQLVADVPVGTLLSGGLDSSAITAVAAQEFRQTGRVLNTFSVDYLGNEDHFRPNAFQPDADAAWVGTVADYLQTKHNNIKIDNLELARALENALYANDLPGMADIDASLYLFCVQIKKQVTVALSGECADEIFGGYPWFFNQQTLSQDSFPWIRMMEERIQMLSPEIIALIKPREYLADRYREAVAEMPGLVGEDKAAARIRRMFYLNITRFMPTLLERKDRMSMACGLEVRVPFSDHRLLEYVWNVPWEIKTCNNMPKGLFRQAVIGLLPEKVLARPKSPYPKTHNPDYLMLMREFVNDILNKPSAPLLNLIHPAAVKERLTSSRPIMPQPWFGQLMGEAQYLAYLILLNSWLDKYRVQIK</sequence>
<name>A0A0E4GAL4_9FIRM</name>
<dbReference type="GO" id="GO:0006529">
    <property type="term" value="P:asparagine biosynthetic process"/>
    <property type="evidence" value="ECO:0007669"/>
    <property type="project" value="UniProtKB-KW"/>
</dbReference>
<evidence type="ECO:0000256" key="5">
    <source>
        <dbReference type="ARBA" id="ARBA00022840"/>
    </source>
</evidence>
<keyword evidence="6 9" id="KW-0061">Asparagine biosynthesis</keyword>
<evidence type="ECO:0000256" key="11">
    <source>
        <dbReference type="PIRSR" id="PIRSR001589-3"/>
    </source>
</evidence>
<comment type="similarity">
    <text evidence="2">Belongs to the asparagine synthetase family.</text>
</comment>
<dbReference type="InterPro" id="IPR033738">
    <property type="entry name" value="AsnB_N"/>
</dbReference>
<dbReference type="GO" id="GO:0005524">
    <property type="term" value="F:ATP binding"/>
    <property type="evidence" value="ECO:0007669"/>
    <property type="project" value="UniProtKB-KW"/>
</dbReference>
<dbReference type="PROSITE" id="PS51278">
    <property type="entry name" value="GATASE_TYPE_2"/>
    <property type="match status" value="1"/>
</dbReference>
<keyword evidence="9" id="KW-0028">Amino-acid biosynthesis</keyword>
<dbReference type="PANTHER" id="PTHR43284:SF1">
    <property type="entry name" value="ASPARAGINE SYNTHETASE"/>
    <property type="match status" value="1"/>
</dbReference>
<protein>
    <recommendedName>
        <fullName evidence="3">asparagine synthase (glutamine-hydrolyzing)</fullName>
        <ecNumber evidence="3">6.3.5.4</ecNumber>
    </recommendedName>
</protein>
<feature type="site" description="Important for beta-aspartyl-AMP intermediate formation" evidence="11">
    <location>
        <position position="379"/>
    </location>
</feature>
<evidence type="ECO:0000256" key="9">
    <source>
        <dbReference type="PIRSR" id="PIRSR001589-1"/>
    </source>
</evidence>
<accession>A0A0E4GAL4</accession>
<evidence type="ECO:0000313" key="13">
    <source>
        <dbReference type="EMBL" id="CFX56064.1"/>
    </source>
</evidence>
<keyword evidence="4 10" id="KW-0547">Nucleotide-binding</keyword>
<evidence type="ECO:0000256" key="2">
    <source>
        <dbReference type="ARBA" id="ARBA00005752"/>
    </source>
</evidence>
<feature type="binding site" evidence="10">
    <location>
        <position position="264"/>
    </location>
    <ligand>
        <name>ATP</name>
        <dbReference type="ChEBI" id="CHEBI:30616"/>
    </ligand>
</feature>
<proteinExistence type="inferred from homology"/>
<evidence type="ECO:0000259" key="12">
    <source>
        <dbReference type="PROSITE" id="PS51278"/>
    </source>
</evidence>
<dbReference type="NCBIfam" id="TIGR01536">
    <property type="entry name" value="asn_synth_AEB"/>
    <property type="match status" value="1"/>
</dbReference>
<keyword evidence="7 9" id="KW-0315">Glutamine amidotransferase</keyword>
<evidence type="ECO:0000256" key="1">
    <source>
        <dbReference type="ARBA" id="ARBA00005187"/>
    </source>
</evidence>
<dbReference type="InterPro" id="IPR051786">
    <property type="entry name" value="ASN_synthetase/amidase"/>
</dbReference>
<reference evidence="13 14" key="1">
    <citation type="submission" date="2015-03" db="EMBL/GenBank/DDBJ databases">
        <authorList>
            <person name="Murphy D."/>
        </authorList>
    </citation>
    <scope>NUCLEOTIDE SEQUENCE [LARGE SCALE GENOMIC DNA]</scope>
    <source>
        <strain evidence="13 14">OL-4</strain>
    </source>
</reference>
<evidence type="ECO:0000256" key="4">
    <source>
        <dbReference type="ARBA" id="ARBA00022741"/>
    </source>
</evidence>
<dbReference type="Gene3D" id="3.60.20.10">
    <property type="entry name" value="Glutamine Phosphoribosylpyrophosphate, subunit 1, domain 1"/>
    <property type="match status" value="1"/>
</dbReference>
<dbReference type="EC" id="6.3.5.4" evidence="3"/>
<dbReference type="CDD" id="cd00712">
    <property type="entry name" value="AsnB"/>
    <property type="match status" value="1"/>
</dbReference>
<keyword evidence="14" id="KW-1185">Reference proteome</keyword>
<dbReference type="SUPFAM" id="SSF52402">
    <property type="entry name" value="Adenine nucleotide alpha hydrolases-like"/>
    <property type="match status" value="1"/>
</dbReference>
<dbReference type="Pfam" id="PF00733">
    <property type="entry name" value="Asn_synthase"/>
    <property type="match status" value="1"/>
</dbReference>
<evidence type="ECO:0000256" key="8">
    <source>
        <dbReference type="ARBA" id="ARBA00048741"/>
    </source>
</evidence>
<dbReference type="Gene3D" id="3.40.50.620">
    <property type="entry name" value="HUPs"/>
    <property type="match status" value="1"/>
</dbReference>
<dbReference type="Proteomes" id="UP000045545">
    <property type="component" value="Unassembled WGS sequence"/>
</dbReference>
<evidence type="ECO:0000256" key="6">
    <source>
        <dbReference type="ARBA" id="ARBA00022888"/>
    </source>
</evidence>
<feature type="binding site" evidence="10">
    <location>
        <position position="103"/>
    </location>
    <ligand>
        <name>L-glutamine</name>
        <dbReference type="ChEBI" id="CHEBI:58359"/>
    </ligand>
</feature>
<evidence type="ECO:0000256" key="10">
    <source>
        <dbReference type="PIRSR" id="PIRSR001589-2"/>
    </source>
</evidence>
<comment type="catalytic activity">
    <reaction evidence="8">
        <text>L-aspartate + L-glutamine + ATP + H2O = L-asparagine + L-glutamate + AMP + diphosphate + H(+)</text>
        <dbReference type="Rhea" id="RHEA:12228"/>
        <dbReference type="ChEBI" id="CHEBI:15377"/>
        <dbReference type="ChEBI" id="CHEBI:15378"/>
        <dbReference type="ChEBI" id="CHEBI:29985"/>
        <dbReference type="ChEBI" id="CHEBI:29991"/>
        <dbReference type="ChEBI" id="CHEBI:30616"/>
        <dbReference type="ChEBI" id="CHEBI:33019"/>
        <dbReference type="ChEBI" id="CHEBI:58048"/>
        <dbReference type="ChEBI" id="CHEBI:58359"/>
        <dbReference type="ChEBI" id="CHEBI:456215"/>
        <dbReference type="EC" id="6.3.5.4"/>
    </reaction>
</comment>
<dbReference type="RefSeq" id="WP_046497069.1">
    <property type="nucleotide sequence ID" value="NZ_CGIH01000026.1"/>
</dbReference>
<feature type="binding site" evidence="10">
    <location>
        <begin position="377"/>
        <end position="378"/>
    </location>
    <ligand>
        <name>ATP</name>
        <dbReference type="ChEBI" id="CHEBI:30616"/>
    </ligand>
</feature>
<dbReference type="SUPFAM" id="SSF56235">
    <property type="entry name" value="N-terminal nucleophile aminohydrolases (Ntn hydrolases)"/>
    <property type="match status" value="1"/>
</dbReference>
<dbReference type="InterPro" id="IPR001962">
    <property type="entry name" value="Asn_synthase"/>
</dbReference>
<dbReference type="PANTHER" id="PTHR43284">
    <property type="entry name" value="ASPARAGINE SYNTHETASE (GLUTAMINE-HYDROLYZING)"/>
    <property type="match status" value="1"/>
</dbReference>
<comment type="pathway">
    <text evidence="1">Amino-acid biosynthesis; L-asparagine biosynthesis; L-asparagine from L-aspartate (L-Gln route): step 1/1.</text>
</comment>
<dbReference type="GO" id="GO:0004066">
    <property type="term" value="F:asparagine synthase (glutamine-hydrolyzing) activity"/>
    <property type="evidence" value="ECO:0007669"/>
    <property type="project" value="UniProtKB-EC"/>
</dbReference>